<dbReference type="SMART" id="SM00829">
    <property type="entry name" value="PKS_ER"/>
    <property type="match status" value="1"/>
</dbReference>
<dbReference type="GO" id="GO:0008270">
    <property type="term" value="F:zinc ion binding"/>
    <property type="evidence" value="ECO:0007669"/>
    <property type="project" value="InterPro"/>
</dbReference>
<dbReference type="InterPro" id="IPR013149">
    <property type="entry name" value="ADH-like_C"/>
</dbReference>
<dbReference type="Pfam" id="PF00107">
    <property type="entry name" value="ADH_zinc_N"/>
    <property type="match status" value="1"/>
</dbReference>
<sequence length="373" mass="40579">MAKQMVTAAVLTAPRTIKLEQFEKPRVNPENALVRVEACGLCGTDAEQYIGAIKSLNIQYPIIPGHEVVGIIEKIGKKAAERWGVKIGDRVVVDSLIPCRHCDNCTVGQFNLCSGWNKTMMGYSYVSCEVSPHLWGGYATHMYLHPNSLVRKIDKTVAAEKAVLFNALGGAIHWTYELPKLKYGDRVLVIAAGLRGVMCCMVAKAMGASQVILAGIQLDEQRLRKGLELGADHSIIVDKEDLVQRIRELTDGKGVDIVIDLSPHATESVIQALEVIAKNGTIVLLGLKNNAEIKGFVSDKLIMKACTIIGGHGVSYTAFKRAISMIEAGSLPLDKLRTKVFPLDEAHLAMATLAKEIKDDEVNSIVIMPALRG</sequence>
<dbReference type="SUPFAM" id="SSF50129">
    <property type="entry name" value="GroES-like"/>
    <property type="match status" value="1"/>
</dbReference>
<proteinExistence type="inferred from homology"/>
<dbReference type="InterPro" id="IPR036291">
    <property type="entry name" value="NAD(P)-bd_dom_sf"/>
</dbReference>
<reference evidence="6 7" key="1">
    <citation type="submission" date="2019-11" db="EMBL/GenBank/DDBJ databases">
        <title>Draft genome sequences of five Paenibacillus species of dairy origin.</title>
        <authorList>
            <person name="Olajide A.M."/>
            <person name="Chen S."/>
            <person name="Lapointe G."/>
        </authorList>
    </citation>
    <scope>NUCLEOTIDE SEQUENCE [LARGE SCALE GENOMIC DNA]</scope>
    <source>
        <strain evidence="6 7">2CS3</strain>
    </source>
</reference>
<dbReference type="Pfam" id="PF08240">
    <property type="entry name" value="ADH_N"/>
    <property type="match status" value="1"/>
</dbReference>
<comment type="similarity">
    <text evidence="4">Belongs to the zinc-containing alcohol dehydrogenase family.</text>
</comment>
<keyword evidence="3" id="KW-0560">Oxidoreductase</keyword>
<dbReference type="InterPro" id="IPR020843">
    <property type="entry name" value="ER"/>
</dbReference>
<organism evidence="6 7">
    <name type="scientific">Paenibacillus validus</name>
    <dbReference type="NCBI Taxonomy" id="44253"/>
    <lineage>
        <taxon>Bacteria</taxon>
        <taxon>Bacillati</taxon>
        <taxon>Bacillota</taxon>
        <taxon>Bacilli</taxon>
        <taxon>Bacillales</taxon>
        <taxon>Paenibacillaceae</taxon>
        <taxon>Paenibacillus</taxon>
    </lineage>
</organism>
<dbReference type="Gene3D" id="3.40.50.720">
    <property type="entry name" value="NAD(P)-binding Rossmann-like Domain"/>
    <property type="match status" value="1"/>
</dbReference>
<keyword evidence="1 4" id="KW-0479">Metal-binding</keyword>
<dbReference type="InterPro" id="IPR002328">
    <property type="entry name" value="ADH_Zn_CS"/>
</dbReference>
<dbReference type="Gene3D" id="3.90.180.10">
    <property type="entry name" value="Medium-chain alcohol dehydrogenases, catalytic domain"/>
    <property type="match status" value="1"/>
</dbReference>
<evidence type="ECO:0000256" key="1">
    <source>
        <dbReference type="ARBA" id="ARBA00022723"/>
    </source>
</evidence>
<dbReference type="GO" id="GO:0016491">
    <property type="term" value="F:oxidoreductase activity"/>
    <property type="evidence" value="ECO:0007669"/>
    <property type="project" value="UniProtKB-KW"/>
</dbReference>
<dbReference type="InterPro" id="IPR050129">
    <property type="entry name" value="Zn_alcohol_dh"/>
</dbReference>
<evidence type="ECO:0000256" key="2">
    <source>
        <dbReference type="ARBA" id="ARBA00022833"/>
    </source>
</evidence>
<evidence type="ECO:0000256" key="4">
    <source>
        <dbReference type="RuleBase" id="RU361277"/>
    </source>
</evidence>
<gene>
    <name evidence="6" type="ORF">GNP93_04415</name>
</gene>
<comment type="caution">
    <text evidence="6">The sequence shown here is derived from an EMBL/GenBank/DDBJ whole genome shotgun (WGS) entry which is preliminary data.</text>
</comment>
<keyword evidence="7" id="KW-1185">Reference proteome</keyword>
<dbReference type="PROSITE" id="PS00059">
    <property type="entry name" value="ADH_ZINC"/>
    <property type="match status" value="1"/>
</dbReference>
<dbReference type="RefSeq" id="WP_155614098.1">
    <property type="nucleotide sequence ID" value="NZ_WNZX01000002.1"/>
</dbReference>
<evidence type="ECO:0000256" key="3">
    <source>
        <dbReference type="ARBA" id="ARBA00023002"/>
    </source>
</evidence>
<name>A0A7X2Z7Y6_9BACL</name>
<dbReference type="PANTHER" id="PTHR43401">
    <property type="entry name" value="L-THREONINE 3-DEHYDROGENASE"/>
    <property type="match status" value="1"/>
</dbReference>
<dbReference type="InterPro" id="IPR011032">
    <property type="entry name" value="GroES-like_sf"/>
</dbReference>
<protein>
    <submittedName>
        <fullName evidence="6">Alcohol dehydrogenase catalytic domain-containing protein</fullName>
    </submittedName>
</protein>
<evidence type="ECO:0000259" key="5">
    <source>
        <dbReference type="SMART" id="SM00829"/>
    </source>
</evidence>
<evidence type="ECO:0000313" key="7">
    <source>
        <dbReference type="Proteomes" id="UP000450917"/>
    </source>
</evidence>
<evidence type="ECO:0000313" key="6">
    <source>
        <dbReference type="EMBL" id="MUG69917.1"/>
    </source>
</evidence>
<dbReference type="AlphaFoldDB" id="A0A7X2Z7Y6"/>
<dbReference type="PANTHER" id="PTHR43401:SF2">
    <property type="entry name" value="L-THREONINE 3-DEHYDROGENASE"/>
    <property type="match status" value="1"/>
</dbReference>
<dbReference type="EMBL" id="WNZX01000002">
    <property type="protein sequence ID" value="MUG69917.1"/>
    <property type="molecule type" value="Genomic_DNA"/>
</dbReference>
<accession>A0A7X2Z7Y6</accession>
<comment type="cofactor">
    <cofactor evidence="4">
        <name>Zn(2+)</name>
        <dbReference type="ChEBI" id="CHEBI:29105"/>
    </cofactor>
</comment>
<feature type="domain" description="Enoyl reductase (ER)" evidence="5">
    <location>
        <begin position="12"/>
        <end position="357"/>
    </location>
</feature>
<dbReference type="SUPFAM" id="SSF51735">
    <property type="entry name" value="NAD(P)-binding Rossmann-fold domains"/>
    <property type="match status" value="1"/>
</dbReference>
<keyword evidence="2 4" id="KW-0862">Zinc</keyword>
<dbReference type="Proteomes" id="UP000450917">
    <property type="component" value="Unassembled WGS sequence"/>
</dbReference>
<dbReference type="InterPro" id="IPR013154">
    <property type="entry name" value="ADH-like_N"/>
</dbReference>